<keyword evidence="9" id="KW-0472">Membrane</keyword>
<dbReference type="Gene3D" id="2.60.40.1120">
    <property type="entry name" value="Carboxypeptidase-like, regulatory domain"/>
    <property type="match status" value="1"/>
</dbReference>
<dbReference type="PANTHER" id="PTHR33446:SF2">
    <property type="entry name" value="PROTEIN TONB"/>
    <property type="match status" value="1"/>
</dbReference>
<dbReference type="InterPro" id="IPR006260">
    <property type="entry name" value="TonB/TolA_C"/>
</dbReference>
<evidence type="ECO:0000256" key="1">
    <source>
        <dbReference type="ARBA" id="ARBA00004383"/>
    </source>
</evidence>
<evidence type="ECO:0000256" key="7">
    <source>
        <dbReference type="ARBA" id="ARBA00022927"/>
    </source>
</evidence>
<dbReference type="EMBL" id="JAGQHR010000495">
    <property type="protein sequence ID" value="MCA9728857.1"/>
    <property type="molecule type" value="Genomic_DNA"/>
</dbReference>
<evidence type="ECO:0000256" key="4">
    <source>
        <dbReference type="ARBA" id="ARBA00022475"/>
    </source>
</evidence>
<dbReference type="Gene3D" id="3.30.1150.10">
    <property type="match status" value="1"/>
</dbReference>
<comment type="subcellular location">
    <subcellularLocation>
        <location evidence="1">Cell inner membrane</location>
        <topology evidence="1">Single-pass membrane protein</topology>
        <orientation evidence="1">Periplasmic side</orientation>
    </subcellularLocation>
</comment>
<reference evidence="11" key="1">
    <citation type="submission" date="2020-04" db="EMBL/GenBank/DDBJ databases">
        <authorList>
            <person name="Zhang T."/>
        </authorList>
    </citation>
    <scope>NUCLEOTIDE SEQUENCE</scope>
    <source>
        <strain evidence="11">HKST-UBA01</strain>
    </source>
</reference>
<name>A0A956M285_UNCEI</name>
<dbReference type="SUPFAM" id="SSF49452">
    <property type="entry name" value="Starch-binding domain-like"/>
    <property type="match status" value="1"/>
</dbReference>
<evidence type="ECO:0000313" key="12">
    <source>
        <dbReference type="Proteomes" id="UP000697710"/>
    </source>
</evidence>
<dbReference type="GO" id="GO:0005886">
    <property type="term" value="C:plasma membrane"/>
    <property type="evidence" value="ECO:0007669"/>
    <property type="project" value="UniProtKB-SubCell"/>
</dbReference>
<evidence type="ECO:0000256" key="5">
    <source>
        <dbReference type="ARBA" id="ARBA00022519"/>
    </source>
</evidence>
<comment type="caution">
    <text evidence="11">The sequence shown here is derived from an EMBL/GenBank/DDBJ whole genome shotgun (WGS) entry which is preliminary data.</text>
</comment>
<feature type="non-terminal residue" evidence="11">
    <location>
        <position position="253"/>
    </location>
</feature>
<keyword evidence="7" id="KW-0653">Protein transport</keyword>
<dbReference type="GO" id="GO:0030246">
    <property type="term" value="F:carbohydrate binding"/>
    <property type="evidence" value="ECO:0007669"/>
    <property type="project" value="InterPro"/>
</dbReference>
<accession>A0A956M285</accession>
<dbReference type="GO" id="GO:0055085">
    <property type="term" value="P:transmembrane transport"/>
    <property type="evidence" value="ECO:0007669"/>
    <property type="project" value="InterPro"/>
</dbReference>
<keyword evidence="5" id="KW-0997">Cell inner membrane</keyword>
<keyword evidence="3" id="KW-0813">Transport</keyword>
<evidence type="ECO:0000256" key="9">
    <source>
        <dbReference type="ARBA" id="ARBA00023136"/>
    </source>
</evidence>
<evidence type="ECO:0000259" key="10">
    <source>
        <dbReference type="PROSITE" id="PS52015"/>
    </source>
</evidence>
<dbReference type="InterPro" id="IPR051045">
    <property type="entry name" value="TonB-dependent_transducer"/>
</dbReference>
<dbReference type="PROSITE" id="PS52015">
    <property type="entry name" value="TONB_CTD"/>
    <property type="match status" value="1"/>
</dbReference>
<dbReference type="NCBIfam" id="TIGR01352">
    <property type="entry name" value="tonB_Cterm"/>
    <property type="match status" value="1"/>
</dbReference>
<dbReference type="InterPro" id="IPR037682">
    <property type="entry name" value="TonB_C"/>
</dbReference>
<proteinExistence type="inferred from homology"/>
<organism evidence="11 12">
    <name type="scientific">Eiseniibacteriota bacterium</name>
    <dbReference type="NCBI Taxonomy" id="2212470"/>
    <lineage>
        <taxon>Bacteria</taxon>
        <taxon>Candidatus Eiseniibacteriota</taxon>
    </lineage>
</organism>
<dbReference type="InterPro" id="IPR013784">
    <property type="entry name" value="Carb-bd-like_fold"/>
</dbReference>
<evidence type="ECO:0000256" key="2">
    <source>
        <dbReference type="ARBA" id="ARBA00006555"/>
    </source>
</evidence>
<evidence type="ECO:0000256" key="6">
    <source>
        <dbReference type="ARBA" id="ARBA00022692"/>
    </source>
</evidence>
<feature type="domain" description="TonB C-terminal" evidence="10">
    <location>
        <begin position="53"/>
        <end position="146"/>
    </location>
</feature>
<keyword evidence="4" id="KW-1003">Cell membrane</keyword>
<comment type="similarity">
    <text evidence="2">Belongs to the TonB family.</text>
</comment>
<evidence type="ECO:0000313" key="11">
    <source>
        <dbReference type="EMBL" id="MCA9728857.1"/>
    </source>
</evidence>
<evidence type="ECO:0000256" key="8">
    <source>
        <dbReference type="ARBA" id="ARBA00022989"/>
    </source>
</evidence>
<reference evidence="11" key="2">
    <citation type="journal article" date="2021" name="Microbiome">
        <title>Successional dynamics and alternative stable states in a saline activated sludge microbial community over 9 years.</title>
        <authorList>
            <person name="Wang Y."/>
            <person name="Ye J."/>
            <person name="Ju F."/>
            <person name="Liu L."/>
            <person name="Boyd J.A."/>
            <person name="Deng Y."/>
            <person name="Parks D.H."/>
            <person name="Jiang X."/>
            <person name="Yin X."/>
            <person name="Woodcroft B.J."/>
            <person name="Tyson G.W."/>
            <person name="Hugenholtz P."/>
            <person name="Polz M.F."/>
            <person name="Zhang T."/>
        </authorList>
    </citation>
    <scope>NUCLEOTIDE SEQUENCE</scope>
    <source>
        <strain evidence="11">HKST-UBA01</strain>
    </source>
</reference>
<dbReference type="GO" id="GO:0015031">
    <property type="term" value="P:protein transport"/>
    <property type="evidence" value="ECO:0007669"/>
    <property type="project" value="UniProtKB-KW"/>
</dbReference>
<protein>
    <submittedName>
        <fullName evidence="11">TonB family protein</fullName>
    </submittedName>
</protein>
<dbReference type="AlphaFoldDB" id="A0A956M285"/>
<sequence>MRSSVSRYRDRGTHGVLIVLTGLLLFGSSYTTAARAEDSARSGGSAGENEVLAPDVEPELTDFVSAVYPERELREGVEGEVLLQLLLNETGDVDSVWVVQGLTAGLDDAARAAALQFRFRPAMAQGVPVPVYVQFAYRFSLSEQAEAIEDVVNLRGQLRERGTRIPVTGALVVARIAAPDPLPLPLPVYLARIAVMPGQFVEEDRVSVYTDSTGTFAFHTLPPGKIVVTSPNSGYEPFESTETITNGERLEAT</sequence>
<evidence type="ECO:0000256" key="3">
    <source>
        <dbReference type="ARBA" id="ARBA00022448"/>
    </source>
</evidence>
<dbReference type="SUPFAM" id="SSF74653">
    <property type="entry name" value="TolA/TonB C-terminal domain"/>
    <property type="match status" value="1"/>
</dbReference>
<keyword evidence="6" id="KW-0812">Transmembrane</keyword>
<dbReference type="PANTHER" id="PTHR33446">
    <property type="entry name" value="PROTEIN TONB-RELATED"/>
    <property type="match status" value="1"/>
</dbReference>
<dbReference type="Pfam" id="PF03544">
    <property type="entry name" value="TonB_C"/>
    <property type="match status" value="1"/>
</dbReference>
<keyword evidence="8" id="KW-1133">Transmembrane helix</keyword>
<dbReference type="Proteomes" id="UP000697710">
    <property type="component" value="Unassembled WGS sequence"/>
</dbReference>
<gene>
    <name evidence="11" type="ORF">KC729_14295</name>
</gene>